<dbReference type="Pfam" id="PF25852">
    <property type="entry name" value="DUF6242_C"/>
    <property type="match status" value="1"/>
</dbReference>
<evidence type="ECO:0000313" key="2">
    <source>
        <dbReference type="EMBL" id="SDI80560.1"/>
    </source>
</evidence>
<evidence type="ECO:0000313" key="3">
    <source>
        <dbReference type="Proteomes" id="UP000199705"/>
    </source>
</evidence>
<dbReference type="RefSeq" id="WP_091176429.1">
    <property type="nucleotide sequence ID" value="NZ_FNCG01000034.1"/>
</dbReference>
<dbReference type="InterPro" id="IPR015943">
    <property type="entry name" value="WD40/YVTN_repeat-like_dom_sf"/>
</dbReference>
<dbReference type="SUPFAM" id="SSF110296">
    <property type="entry name" value="Oligoxyloglucan reducing end-specific cellobiohydrolase"/>
    <property type="match status" value="1"/>
</dbReference>
<dbReference type="AlphaFoldDB" id="A0A1G8NM25"/>
<dbReference type="Proteomes" id="UP000199705">
    <property type="component" value="Unassembled WGS sequence"/>
</dbReference>
<proteinExistence type="predicted"/>
<keyword evidence="3" id="KW-1185">Reference proteome</keyword>
<dbReference type="EMBL" id="FNCG01000034">
    <property type="protein sequence ID" value="SDI80560.1"/>
    <property type="molecule type" value="Genomic_DNA"/>
</dbReference>
<accession>A0A1G8NM25</accession>
<gene>
    <name evidence="2" type="ORF">SAMN05192573_1348</name>
</gene>
<protein>
    <recommendedName>
        <fullName evidence="1">DUF6242 domain-containing protein</fullName>
    </recommendedName>
</protein>
<organism evidence="2 3">
    <name type="scientific">Mucilaginibacter gossypii</name>
    <dbReference type="NCBI Taxonomy" id="551996"/>
    <lineage>
        <taxon>Bacteria</taxon>
        <taxon>Pseudomonadati</taxon>
        <taxon>Bacteroidota</taxon>
        <taxon>Sphingobacteriia</taxon>
        <taxon>Sphingobacteriales</taxon>
        <taxon>Sphingobacteriaceae</taxon>
        <taxon>Mucilaginibacter</taxon>
    </lineage>
</organism>
<dbReference type="InterPro" id="IPR058667">
    <property type="entry name" value="DUF6242_C"/>
</dbReference>
<evidence type="ECO:0000259" key="1">
    <source>
        <dbReference type="Pfam" id="PF25852"/>
    </source>
</evidence>
<name>A0A1G8NM25_9SPHI</name>
<reference evidence="3" key="1">
    <citation type="submission" date="2016-10" db="EMBL/GenBank/DDBJ databases">
        <authorList>
            <person name="Varghese N."/>
            <person name="Submissions S."/>
        </authorList>
    </citation>
    <scope>NUCLEOTIDE SEQUENCE [LARGE SCALE GENOMIC DNA]</scope>
    <source>
        <strain evidence="3">Gh-67</strain>
    </source>
</reference>
<feature type="domain" description="DUF6242" evidence="1">
    <location>
        <begin position="165"/>
        <end position="361"/>
    </location>
</feature>
<sequence>MKKCFILLIVVACTVPLGCSKSGSGNKDILTMGTLKIKLVSGDGQTDTIGNPLTNPIAVQVTANGVPLAGYSIEFKGSGCNLGNTVPDISRKDGMAYYTWSLAGNVGQQILTAYVLNSNNQKVDLVKIKATAIAGAAGWHNGGCTIQTGLSPASFCKLSTGRLFTCFAGGKASLRYSDDNGTNWNAVVPLGNSHQINYVVSSAADEVYALTTDGVFYSKDAGQNWTNSGASPFDAATINAAAATHGGKLVATTSEPAAAFVSGDKGKTWTTTTKAAFPAAQPIEPYFDCPSEDKEGNIYVTDAYNMNLFKSGDAGITWYAVPIGGSVTPGIFYSFYIGPNNNFFVCSIFHTNGIYISEDEGTGYTGYMIGGQKYGNMSVQGDGRFYFEDDSNGLYMLNNYNNSTLVFPFKGTGLQPYIVAKNGNLIVANWGKPYIRYYSK</sequence>
<dbReference type="Gene3D" id="2.130.10.10">
    <property type="entry name" value="YVTN repeat-like/Quinoprotein amine dehydrogenase"/>
    <property type="match status" value="1"/>
</dbReference>